<accession>A0AAD8YFV1</accession>
<keyword evidence="2" id="KW-1133">Transmembrane helix</keyword>
<protein>
    <submittedName>
        <fullName evidence="3">Uncharacterized protein</fullName>
    </submittedName>
</protein>
<evidence type="ECO:0000313" key="4">
    <source>
        <dbReference type="Proteomes" id="UP001224775"/>
    </source>
</evidence>
<name>A0AAD8YFV1_9STRA</name>
<feature type="region of interest" description="Disordered" evidence="1">
    <location>
        <begin position="96"/>
        <end position="130"/>
    </location>
</feature>
<dbReference type="Proteomes" id="UP001224775">
    <property type="component" value="Unassembled WGS sequence"/>
</dbReference>
<sequence>MSTPVSLILNINTMAIFFTRDNFVLAFPLLAVCSTYAFFKFIPLQYGLPVLGVIALTLKARNKIIESRSTDEHIDKTIVQDLVSDEDALIAKQNEKAQKKLRKSEQKLRERLKAERRNTANKKKEAADEDDDGEIITAFAKGARGKKGR</sequence>
<comment type="caution">
    <text evidence="3">The sequence shown here is derived from an EMBL/GenBank/DDBJ whole genome shotgun (WGS) entry which is preliminary data.</text>
</comment>
<evidence type="ECO:0000256" key="2">
    <source>
        <dbReference type="SAM" id="Phobius"/>
    </source>
</evidence>
<organism evidence="3 4">
    <name type="scientific">Skeletonema marinoi</name>
    <dbReference type="NCBI Taxonomy" id="267567"/>
    <lineage>
        <taxon>Eukaryota</taxon>
        <taxon>Sar</taxon>
        <taxon>Stramenopiles</taxon>
        <taxon>Ochrophyta</taxon>
        <taxon>Bacillariophyta</taxon>
        <taxon>Coscinodiscophyceae</taxon>
        <taxon>Thalassiosirophycidae</taxon>
        <taxon>Thalassiosirales</taxon>
        <taxon>Skeletonemataceae</taxon>
        <taxon>Skeletonema</taxon>
        <taxon>Skeletonema marinoi-dohrnii complex</taxon>
    </lineage>
</organism>
<keyword evidence="4" id="KW-1185">Reference proteome</keyword>
<keyword evidence="2" id="KW-0472">Membrane</keyword>
<dbReference type="EMBL" id="JATAAI010000006">
    <property type="protein sequence ID" value="KAK1744685.1"/>
    <property type="molecule type" value="Genomic_DNA"/>
</dbReference>
<evidence type="ECO:0000256" key="1">
    <source>
        <dbReference type="SAM" id="MobiDB-lite"/>
    </source>
</evidence>
<proteinExistence type="predicted"/>
<evidence type="ECO:0000313" key="3">
    <source>
        <dbReference type="EMBL" id="KAK1744685.1"/>
    </source>
</evidence>
<feature type="transmembrane region" description="Helical" evidence="2">
    <location>
        <begin position="37"/>
        <end position="58"/>
    </location>
</feature>
<reference evidence="3" key="1">
    <citation type="submission" date="2023-06" db="EMBL/GenBank/DDBJ databases">
        <title>Survivors Of The Sea: Transcriptome response of Skeletonema marinoi to long-term dormancy.</title>
        <authorList>
            <person name="Pinder M.I.M."/>
            <person name="Kourtchenko O."/>
            <person name="Robertson E.K."/>
            <person name="Larsson T."/>
            <person name="Maumus F."/>
            <person name="Osuna-Cruz C.M."/>
            <person name="Vancaester E."/>
            <person name="Stenow R."/>
            <person name="Vandepoele K."/>
            <person name="Ploug H."/>
            <person name="Bruchert V."/>
            <person name="Godhe A."/>
            <person name="Topel M."/>
        </authorList>
    </citation>
    <scope>NUCLEOTIDE SEQUENCE</scope>
    <source>
        <strain evidence="3">R05AC</strain>
    </source>
</reference>
<feature type="compositionally biased region" description="Basic and acidic residues" evidence="1">
    <location>
        <begin position="96"/>
        <end position="126"/>
    </location>
</feature>
<keyword evidence="2" id="KW-0812">Transmembrane</keyword>
<dbReference type="AlphaFoldDB" id="A0AAD8YFV1"/>
<gene>
    <name evidence="3" type="ORF">QTG54_003976</name>
</gene>